<reference evidence="2" key="1">
    <citation type="journal article" date="2008" name="Nat. Genet.">
        <title>The Pristionchus pacificus genome provides a unique perspective on nematode lifestyle and parasitism.</title>
        <authorList>
            <person name="Dieterich C."/>
            <person name="Clifton S.W."/>
            <person name="Schuster L.N."/>
            <person name="Chinwalla A."/>
            <person name="Delehaunty K."/>
            <person name="Dinkelacker I."/>
            <person name="Fulton L."/>
            <person name="Fulton R."/>
            <person name="Godfrey J."/>
            <person name="Minx P."/>
            <person name="Mitreva M."/>
            <person name="Roeseler W."/>
            <person name="Tian H."/>
            <person name="Witte H."/>
            <person name="Yang S.P."/>
            <person name="Wilson R.K."/>
            <person name="Sommer R.J."/>
        </authorList>
    </citation>
    <scope>NUCLEOTIDE SEQUENCE [LARGE SCALE GENOMIC DNA]</scope>
    <source>
        <strain evidence="2">PS312</strain>
    </source>
</reference>
<gene>
    <name evidence="1" type="primary">WBGene00118433</name>
</gene>
<dbReference type="EnsemblMetazoa" id="PPA28879.1">
    <property type="protein sequence ID" value="PPA28879.1"/>
    <property type="gene ID" value="WBGene00118433"/>
</dbReference>
<organism evidence="1 2">
    <name type="scientific">Pristionchus pacificus</name>
    <name type="common">Parasitic nematode worm</name>
    <dbReference type="NCBI Taxonomy" id="54126"/>
    <lineage>
        <taxon>Eukaryota</taxon>
        <taxon>Metazoa</taxon>
        <taxon>Ecdysozoa</taxon>
        <taxon>Nematoda</taxon>
        <taxon>Chromadorea</taxon>
        <taxon>Rhabditida</taxon>
        <taxon>Rhabditina</taxon>
        <taxon>Diplogasteromorpha</taxon>
        <taxon>Diplogasteroidea</taxon>
        <taxon>Neodiplogasteridae</taxon>
        <taxon>Pristionchus</taxon>
    </lineage>
</organism>
<dbReference type="AlphaFoldDB" id="A0A2A6BWG6"/>
<accession>A0A2A6BWG6</accession>
<accession>A0A8R1YRU1</accession>
<proteinExistence type="predicted"/>
<evidence type="ECO:0000313" key="2">
    <source>
        <dbReference type="Proteomes" id="UP000005239"/>
    </source>
</evidence>
<sequence>MYFPVILLLIPLISSRSISNETSLDEFDPFPSNETSVTTDTLTTVLQRVANEVEEWKPWLEDKEHEMAEWKDMVDEWRGEHTSAVVYIIIGMFVGLFILIIIIIVRTLATRLRRRKIGQLGGDAHTRKKLMSDDIEDM</sequence>
<dbReference type="Proteomes" id="UP000005239">
    <property type="component" value="Unassembled WGS sequence"/>
</dbReference>
<evidence type="ECO:0000313" key="1">
    <source>
        <dbReference type="EnsemblMetazoa" id="PPA28879.1"/>
    </source>
</evidence>
<keyword evidence="2" id="KW-1185">Reference proteome</keyword>
<protein>
    <submittedName>
        <fullName evidence="1">Uncharacterized protein</fullName>
    </submittedName>
</protein>
<reference evidence="1" key="2">
    <citation type="submission" date="2022-06" db="UniProtKB">
        <authorList>
            <consortium name="EnsemblMetazoa"/>
        </authorList>
    </citation>
    <scope>IDENTIFICATION</scope>
    <source>
        <strain evidence="1">PS312</strain>
    </source>
</reference>
<name>A0A2A6BWG6_PRIPA</name>